<accession>Q2NPE2</accession>
<evidence type="ECO:0000313" key="3">
    <source>
        <dbReference type="Proteomes" id="UP000002079"/>
    </source>
</evidence>
<dbReference type="OrthoDB" id="17809at10239"/>
<organism evidence="2 3">
    <name type="scientific">Xanthomonas phage OP1</name>
    <dbReference type="NCBI Taxonomy" id="2994040"/>
    <lineage>
        <taxon>Viruses</taxon>
        <taxon>Duplodnaviria</taxon>
        <taxon>Heunggongvirae</taxon>
        <taxon>Uroviricota</taxon>
        <taxon>Caudoviricetes</taxon>
        <taxon>Xipdecavirus</taxon>
        <taxon>Xipdecavirus OP1</taxon>
    </lineage>
</organism>
<protein>
    <submittedName>
        <fullName evidence="2">Uncharacterized protein</fullName>
    </submittedName>
</protein>
<dbReference type="Proteomes" id="UP000002079">
    <property type="component" value="Segment"/>
</dbReference>
<name>Q2NPE2_9CAUD</name>
<proteinExistence type="predicted"/>
<dbReference type="KEGG" id="vg:5142494"/>
<keyword evidence="1" id="KW-0175">Coiled coil</keyword>
<dbReference type="EMBL" id="AP008979">
    <property type="protein sequence ID" value="BAE72754.1"/>
    <property type="molecule type" value="Genomic_DNA"/>
</dbReference>
<reference evidence="2 3" key="1">
    <citation type="journal article" date="2006" name="J. Gen. Plant Pathol.">
        <title>Bacteriophage OP1, lytic for Xanthomonas oryzae pv. oryzae, changes its host range by duplication and deletion of the small domain in the deduced tail fiber gene.</title>
        <authorList>
            <person name="Inoue Y."/>
            <person name="Matsuura T."/>
            <person name="Ohara T."/>
            <person name="Azegami K."/>
        </authorList>
    </citation>
    <scope>NUCLEOTIDE SEQUENCE [LARGE SCALE GENOMIC DNA]</scope>
</reference>
<evidence type="ECO:0000256" key="1">
    <source>
        <dbReference type="SAM" id="Coils"/>
    </source>
</evidence>
<feature type="coiled-coil region" evidence="1">
    <location>
        <begin position="2"/>
        <end position="29"/>
    </location>
</feature>
<dbReference type="GeneID" id="5142494"/>
<keyword evidence="3" id="KW-1185">Reference proteome</keyword>
<sequence>MLRRKHEMNQRLKEQLNDHEDQVLKLALMALTSIQRKLEKGMTDDEKIHTICTHVSGYLNSEGFRQYHHEIKSILRKTARIWTTYSGNPNCPVPAPIDFITRESDLLPEEKIYEMVFHGRLYDGNFWDKTTEYGRMRASLLEHHIEVLEDELNSRSETQVT</sequence>
<dbReference type="RefSeq" id="YP_453607.1">
    <property type="nucleotide sequence ID" value="NC_007709.1"/>
</dbReference>
<evidence type="ECO:0000313" key="2">
    <source>
        <dbReference type="EMBL" id="BAE72754.1"/>
    </source>
</evidence>
<reference evidence="3" key="2">
    <citation type="journal article" date="2006" name="J. Gen. Plant Pathol.">
        <title>Bacteriophage OP1, lytic for Xanthomonas oryzae pv. oryzae, changes its host range by duplication and deletion of the small domain in the deduced tail fiber gene..</title>
        <authorList>
            <person name="Inoue Y."/>
            <person name="Matsuura T."/>
            <person name="Ohara T."/>
            <person name="Azegami K."/>
        </authorList>
    </citation>
    <scope>NUCLEOTIDE SEQUENCE [LARGE SCALE GENOMIC DNA]</scope>
</reference>